<evidence type="ECO:0000256" key="1">
    <source>
        <dbReference type="SAM" id="MobiDB-lite"/>
    </source>
</evidence>
<dbReference type="RefSeq" id="WP_344114974.1">
    <property type="nucleotide sequence ID" value="NZ_BAAANE010000009.1"/>
</dbReference>
<dbReference type="EMBL" id="BAAANE010000009">
    <property type="protein sequence ID" value="GAA1654796.1"/>
    <property type="molecule type" value="Genomic_DNA"/>
</dbReference>
<sequence length="343" mass="39020">MKKLGDDVHDAVRAAIDKPLRLRELKQLGLSDNDVRRLLRSSSLQRSHAHYIDGELEARLAAVLCARAAHPKSVISHFSAAALSDLRVWTDNQRDDRPLTEAVWLTCVPGKRRRNQKRDDVVLRRAGLTAADLQHHRGLLLTSDARTTVDLARELPLREAMVTVDHALAASVTRTELELVLQRQRRWPGVQRARLAVEFGDPRSESVLESIARVAFAAAGLPAPELQAQFWDGARWTPERVDFWWPQFGTVAEADGLEKFDAPTARERRRLLRRNFERDQRLADLGLELLHFGWEDAVLKPDELAERLRAAFARGSRRTDHQPTWRTTDPTDPALWPTRLDLA</sequence>
<proteinExistence type="predicted"/>
<accession>A0ABN2FNF0</accession>
<feature type="region of interest" description="Disordered" evidence="1">
    <location>
        <begin position="319"/>
        <end position="343"/>
    </location>
</feature>
<comment type="caution">
    <text evidence="2">The sequence shown here is derived from an EMBL/GenBank/DDBJ whole genome shotgun (WGS) entry which is preliminary data.</text>
</comment>
<reference evidence="2 3" key="1">
    <citation type="journal article" date="2019" name="Int. J. Syst. Evol. Microbiol.">
        <title>The Global Catalogue of Microorganisms (GCM) 10K type strain sequencing project: providing services to taxonomists for standard genome sequencing and annotation.</title>
        <authorList>
            <consortium name="The Broad Institute Genomics Platform"/>
            <consortium name="The Broad Institute Genome Sequencing Center for Infectious Disease"/>
            <person name="Wu L."/>
            <person name="Ma J."/>
        </authorList>
    </citation>
    <scope>NUCLEOTIDE SEQUENCE [LARGE SCALE GENOMIC DNA]</scope>
    <source>
        <strain evidence="2 3">JCM 14306</strain>
    </source>
</reference>
<evidence type="ECO:0008006" key="4">
    <source>
        <dbReference type="Google" id="ProtNLM"/>
    </source>
</evidence>
<gene>
    <name evidence="2" type="ORF">GCM10009744_54020</name>
</gene>
<organism evidence="2 3">
    <name type="scientific">Kribbella alba</name>
    <dbReference type="NCBI Taxonomy" id="190197"/>
    <lineage>
        <taxon>Bacteria</taxon>
        <taxon>Bacillati</taxon>
        <taxon>Actinomycetota</taxon>
        <taxon>Actinomycetes</taxon>
        <taxon>Propionibacteriales</taxon>
        <taxon>Kribbellaceae</taxon>
        <taxon>Kribbella</taxon>
    </lineage>
</organism>
<dbReference type="Proteomes" id="UP001501319">
    <property type="component" value="Unassembled WGS sequence"/>
</dbReference>
<name>A0ABN2FNF0_9ACTN</name>
<evidence type="ECO:0000313" key="3">
    <source>
        <dbReference type="Proteomes" id="UP001501319"/>
    </source>
</evidence>
<keyword evidence="3" id="KW-1185">Reference proteome</keyword>
<protein>
    <recommendedName>
        <fullName evidence="4">Transcriptional regulator, AbiEi antitoxin, Type IV TA system</fullName>
    </recommendedName>
</protein>
<evidence type="ECO:0000313" key="2">
    <source>
        <dbReference type="EMBL" id="GAA1654796.1"/>
    </source>
</evidence>